<keyword evidence="2" id="KW-0732">Signal</keyword>
<name>A0AAW0G9Q3_9APHY</name>
<keyword evidence="1" id="KW-1133">Transmembrane helix</keyword>
<dbReference type="PANTHER" id="PTHR31685:SF2">
    <property type="entry name" value="PROTEIN YTP1"/>
    <property type="match status" value="1"/>
</dbReference>
<feature type="transmembrane region" description="Helical" evidence="1">
    <location>
        <begin position="174"/>
        <end position="196"/>
    </location>
</feature>
<reference evidence="5 6" key="1">
    <citation type="submission" date="2022-09" db="EMBL/GenBank/DDBJ databases">
        <authorList>
            <person name="Palmer J.M."/>
        </authorList>
    </citation>
    <scope>NUCLEOTIDE SEQUENCE [LARGE SCALE GENOMIC DNA]</scope>
    <source>
        <strain evidence="5 6">DSM 7382</strain>
    </source>
</reference>
<dbReference type="InterPro" id="IPR018827">
    <property type="entry name" value="YTP1_C"/>
</dbReference>
<keyword evidence="1" id="KW-0472">Membrane</keyword>
<feature type="transmembrane region" description="Helical" evidence="1">
    <location>
        <begin position="71"/>
        <end position="88"/>
    </location>
</feature>
<evidence type="ECO:0000259" key="4">
    <source>
        <dbReference type="Pfam" id="PF10355"/>
    </source>
</evidence>
<feature type="chain" id="PRO_5043597788" description="Cytochrome b561 domain-containing protein" evidence="2">
    <location>
        <begin position="22"/>
        <end position="240"/>
    </location>
</feature>
<evidence type="ECO:0000313" key="5">
    <source>
        <dbReference type="EMBL" id="KAK7686341.1"/>
    </source>
</evidence>
<protein>
    <recommendedName>
        <fullName evidence="7">Cytochrome b561 domain-containing protein</fullName>
    </recommendedName>
</protein>
<evidence type="ECO:0008006" key="7">
    <source>
        <dbReference type="Google" id="ProtNLM"/>
    </source>
</evidence>
<comment type="caution">
    <text evidence="5">The sequence shown here is derived from an EMBL/GenBank/DDBJ whole genome shotgun (WGS) entry which is preliminary data.</text>
</comment>
<dbReference type="CDD" id="cd08760">
    <property type="entry name" value="Cyt_b561_FRRS1_like"/>
    <property type="match status" value="1"/>
</dbReference>
<feature type="domain" description="Protein YTP1-like C-terminal" evidence="4">
    <location>
        <begin position="150"/>
        <end position="227"/>
    </location>
</feature>
<feature type="domain" description="DUF2427" evidence="3">
    <location>
        <begin position="25"/>
        <end position="125"/>
    </location>
</feature>
<dbReference type="EMBL" id="JASBNA010000017">
    <property type="protein sequence ID" value="KAK7686341.1"/>
    <property type="molecule type" value="Genomic_DNA"/>
</dbReference>
<sequence length="240" mass="26803">MARTLSILPTFLLALIIPVLAHKHHDELTEEQASAPVDSILWIHIFLQATVWGILFPIGMVLGLSRSRWHVPLQSVGFALTAGGYFLGHAHKGRSFLHGAHGVMANILFLPMALQLFLGIYLKLHIHEKSIRPYVVILHGIVGKLYPILAWTQMLFGAITFGGYCRGDHLGQCLAHYIMGSGFIAYGTIMAIMLLVGEPWIRRSGRSPEWWDSWVITLWGIGESFPEVTVCVGYSSVWVY</sequence>
<dbReference type="PANTHER" id="PTHR31685">
    <property type="entry name" value="INTEGRAL MEMBRANE PROTEIN (AFU_ORTHOLOGUE AFUA_6G12730)-RELATED"/>
    <property type="match status" value="1"/>
</dbReference>
<dbReference type="InterPro" id="IPR018825">
    <property type="entry name" value="DUF2427"/>
</dbReference>
<keyword evidence="1" id="KW-0812">Transmembrane</keyword>
<dbReference type="Pfam" id="PF10355">
    <property type="entry name" value="Ytp1"/>
    <property type="match status" value="1"/>
</dbReference>
<accession>A0AAW0G9Q3</accession>
<gene>
    <name evidence="5" type="ORF">QCA50_010565</name>
</gene>
<dbReference type="Proteomes" id="UP001385951">
    <property type="component" value="Unassembled WGS sequence"/>
</dbReference>
<feature type="transmembrane region" description="Helical" evidence="1">
    <location>
        <begin position="100"/>
        <end position="122"/>
    </location>
</feature>
<proteinExistence type="predicted"/>
<organism evidence="5 6">
    <name type="scientific">Cerrena zonata</name>
    <dbReference type="NCBI Taxonomy" id="2478898"/>
    <lineage>
        <taxon>Eukaryota</taxon>
        <taxon>Fungi</taxon>
        <taxon>Dikarya</taxon>
        <taxon>Basidiomycota</taxon>
        <taxon>Agaricomycotina</taxon>
        <taxon>Agaricomycetes</taxon>
        <taxon>Polyporales</taxon>
        <taxon>Cerrenaceae</taxon>
        <taxon>Cerrena</taxon>
    </lineage>
</organism>
<evidence type="ECO:0000313" key="6">
    <source>
        <dbReference type="Proteomes" id="UP001385951"/>
    </source>
</evidence>
<dbReference type="AlphaFoldDB" id="A0AAW0G9Q3"/>
<feature type="signal peptide" evidence="2">
    <location>
        <begin position="1"/>
        <end position="21"/>
    </location>
</feature>
<keyword evidence="6" id="KW-1185">Reference proteome</keyword>
<dbReference type="Pfam" id="PF10348">
    <property type="entry name" value="DUF2427"/>
    <property type="match status" value="1"/>
</dbReference>
<evidence type="ECO:0000259" key="3">
    <source>
        <dbReference type="Pfam" id="PF10348"/>
    </source>
</evidence>
<evidence type="ECO:0000256" key="1">
    <source>
        <dbReference type="SAM" id="Phobius"/>
    </source>
</evidence>
<feature type="transmembrane region" description="Helical" evidence="1">
    <location>
        <begin position="134"/>
        <end position="154"/>
    </location>
</feature>
<feature type="transmembrane region" description="Helical" evidence="1">
    <location>
        <begin position="45"/>
        <end position="64"/>
    </location>
</feature>
<evidence type="ECO:0000256" key="2">
    <source>
        <dbReference type="SAM" id="SignalP"/>
    </source>
</evidence>